<name>A0AAQ3MUF8_VIGMU</name>
<evidence type="ECO:0000313" key="4">
    <source>
        <dbReference type="Proteomes" id="UP001374535"/>
    </source>
</evidence>
<feature type="compositionally biased region" description="Low complexity" evidence="1">
    <location>
        <begin position="43"/>
        <end position="53"/>
    </location>
</feature>
<dbReference type="Proteomes" id="UP001374535">
    <property type="component" value="Chromosome 9"/>
</dbReference>
<organism evidence="3 4">
    <name type="scientific">Vigna mungo</name>
    <name type="common">Black gram</name>
    <name type="synonym">Phaseolus mungo</name>
    <dbReference type="NCBI Taxonomy" id="3915"/>
    <lineage>
        <taxon>Eukaryota</taxon>
        <taxon>Viridiplantae</taxon>
        <taxon>Streptophyta</taxon>
        <taxon>Embryophyta</taxon>
        <taxon>Tracheophyta</taxon>
        <taxon>Spermatophyta</taxon>
        <taxon>Magnoliopsida</taxon>
        <taxon>eudicotyledons</taxon>
        <taxon>Gunneridae</taxon>
        <taxon>Pentapetalae</taxon>
        <taxon>rosids</taxon>
        <taxon>fabids</taxon>
        <taxon>Fabales</taxon>
        <taxon>Fabaceae</taxon>
        <taxon>Papilionoideae</taxon>
        <taxon>50 kb inversion clade</taxon>
        <taxon>NPAAA clade</taxon>
        <taxon>indigoferoid/millettioid clade</taxon>
        <taxon>Phaseoleae</taxon>
        <taxon>Vigna</taxon>
    </lineage>
</organism>
<sequence>MDFRLSSLLIFLVFSNILIANAAFDSNILNLQGLNMEERVKVGSSSSPSPDGSNNEIKAPKRLTVRTVKNIHFHALPKGPIPPSGPSHGCSDPSCDNDHDNITT</sequence>
<dbReference type="EMBL" id="CP144692">
    <property type="protein sequence ID" value="WVY97133.1"/>
    <property type="molecule type" value="Genomic_DNA"/>
</dbReference>
<feature type="chain" id="PRO_5042963357" evidence="2">
    <location>
        <begin position="23"/>
        <end position="104"/>
    </location>
</feature>
<keyword evidence="2" id="KW-0732">Signal</keyword>
<evidence type="ECO:0000256" key="1">
    <source>
        <dbReference type="SAM" id="MobiDB-lite"/>
    </source>
</evidence>
<feature type="region of interest" description="Disordered" evidence="1">
    <location>
        <begin position="75"/>
        <end position="104"/>
    </location>
</feature>
<dbReference type="AlphaFoldDB" id="A0AAQ3MUF8"/>
<evidence type="ECO:0000313" key="3">
    <source>
        <dbReference type="EMBL" id="WVY97133.1"/>
    </source>
</evidence>
<evidence type="ECO:0000256" key="2">
    <source>
        <dbReference type="SAM" id="SignalP"/>
    </source>
</evidence>
<accession>A0AAQ3MUF8</accession>
<reference evidence="3 4" key="1">
    <citation type="journal article" date="2023" name="Life. Sci Alliance">
        <title>Evolutionary insights into 3D genome organization and epigenetic landscape of Vigna mungo.</title>
        <authorList>
            <person name="Junaid A."/>
            <person name="Singh B."/>
            <person name="Bhatia S."/>
        </authorList>
    </citation>
    <scope>NUCLEOTIDE SEQUENCE [LARGE SCALE GENOMIC DNA]</scope>
    <source>
        <strain evidence="3">Urdbean</strain>
    </source>
</reference>
<feature type="region of interest" description="Disordered" evidence="1">
    <location>
        <begin position="39"/>
        <end position="61"/>
    </location>
</feature>
<gene>
    <name evidence="3" type="ORF">V8G54_029284</name>
</gene>
<proteinExistence type="predicted"/>
<protein>
    <submittedName>
        <fullName evidence="3">Uncharacterized protein</fullName>
    </submittedName>
</protein>
<keyword evidence="4" id="KW-1185">Reference proteome</keyword>
<feature type="signal peptide" evidence="2">
    <location>
        <begin position="1"/>
        <end position="22"/>
    </location>
</feature>